<dbReference type="Pfam" id="PF13378">
    <property type="entry name" value="MR_MLE_C"/>
    <property type="match status" value="1"/>
</dbReference>
<evidence type="ECO:0000313" key="4">
    <source>
        <dbReference type="Proteomes" id="UP000036947"/>
    </source>
</evidence>
<evidence type="ECO:0000313" key="3">
    <source>
        <dbReference type="EMBL" id="KND91824.1"/>
    </source>
</evidence>
<dbReference type="STRING" id="1163406.A0A0L0NCU5"/>
<dbReference type="PANTHER" id="PTHR48080:SF2">
    <property type="entry name" value="D-GALACTONATE DEHYDRATASE"/>
    <property type="match status" value="1"/>
</dbReference>
<proteinExistence type="predicted"/>
<keyword evidence="4" id="KW-1185">Reference proteome</keyword>
<evidence type="ECO:0000259" key="2">
    <source>
        <dbReference type="Pfam" id="PF13378"/>
    </source>
</evidence>
<dbReference type="Gene3D" id="3.20.20.120">
    <property type="entry name" value="Enolase-like C-terminal domain"/>
    <property type="match status" value="2"/>
</dbReference>
<name>A0A0L0NCU5_TOLOC</name>
<reference evidence="3 4" key="1">
    <citation type="journal article" date="2015" name="BMC Genomics">
        <title>The genome of the truffle-parasite Tolypocladium ophioglossoides and the evolution of antifungal peptaibiotics.</title>
        <authorList>
            <person name="Quandt C.A."/>
            <person name="Bushley K.E."/>
            <person name="Spatafora J.W."/>
        </authorList>
    </citation>
    <scope>NUCLEOTIDE SEQUENCE [LARGE SCALE GENOMIC DNA]</scope>
    <source>
        <strain evidence="3 4">CBS 100239</strain>
    </source>
</reference>
<dbReference type="InterPro" id="IPR036849">
    <property type="entry name" value="Enolase-like_C_sf"/>
</dbReference>
<feature type="domain" description="Enolase C-terminal" evidence="2">
    <location>
        <begin position="127"/>
        <end position="192"/>
    </location>
</feature>
<sequence length="270" mass="29827">MGQIAKIEYFRVPPRLLFVKITDEHGNVGRHPRPPQTGEGCLELAGSIGVEQIWQISWRKSFYRGGPVVVIALSGRDIVLWDLKGSFNVPTHPLLSGKLRDRRPSDVETQALPQVQGFTAVEMNGTEDLAWLHAEGIRALAQLTTISVALGERRHSRWGLNPFLEAPACVNIVQPDICHVGGISELRRMAAYPSRRTARWALSPWPRACCYIKNPKIWDIADGYIGLMKGPGRAGLGIEIDEGLVRGASGGAEPWVSPGFAGPERELREW</sequence>
<dbReference type="InterPro" id="IPR029017">
    <property type="entry name" value="Enolase-like_N"/>
</dbReference>
<dbReference type="AlphaFoldDB" id="A0A0L0NCU5"/>
<dbReference type="InterPro" id="IPR029065">
    <property type="entry name" value="Enolase_C-like"/>
</dbReference>
<dbReference type="SUPFAM" id="SSF51604">
    <property type="entry name" value="Enolase C-terminal domain-like"/>
    <property type="match status" value="1"/>
</dbReference>
<dbReference type="OrthoDB" id="2579025at2759"/>
<dbReference type="EMBL" id="LFRF01000007">
    <property type="protein sequence ID" value="KND91824.1"/>
    <property type="molecule type" value="Genomic_DNA"/>
</dbReference>
<dbReference type="PANTHER" id="PTHR48080">
    <property type="entry name" value="D-GALACTONATE DEHYDRATASE-RELATED"/>
    <property type="match status" value="1"/>
</dbReference>
<accession>A0A0L0NCU5</accession>
<comment type="cofactor">
    <cofactor evidence="1">
        <name>Mg(2+)</name>
        <dbReference type="ChEBI" id="CHEBI:18420"/>
    </cofactor>
</comment>
<dbReference type="Proteomes" id="UP000036947">
    <property type="component" value="Unassembled WGS sequence"/>
</dbReference>
<dbReference type="InterPro" id="IPR034593">
    <property type="entry name" value="DgoD-like"/>
</dbReference>
<dbReference type="SUPFAM" id="SSF54826">
    <property type="entry name" value="Enolase N-terminal domain-like"/>
    <property type="match status" value="1"/>
</dbReference>
<protein>
    <submittedName>
        <fullName evidence="3">D-galactonate dehydratase</fullName>
    </submittedName>
</protein>
<gene>
    <name evidence="3" type="ORF">TOPH_03301</name>
</gene>
<organism evidence="3 4">
    <name type="scientific">Tolypocladium ophioglossoides (strain CBS 100239)</name>
    <name type="common">Snaketongue truffleclub</name>
    <name type="synonym">Elaphocordyceps ophioglossoides</name>
    <dbReference type="NCBI Taxonomy" id="1163406"/>
    <lineage>
        <taxon>Eukaryota</taxon>
        <taxon>Fungi</taxon>
        <taxon>Dikarya</taxon>
        <taxon>Ascomycota</taxon>
        <taxon>Pezizomycotina</taxon>
        <taxon>Sordariomycetes</taxon>
        <taxon>Hypocreomycetidae</taxon>
        <taxon>Hypocreales</taxon>
        <taxon>Ophiocordycipitaceae</taxon>
        <taxon>Tolypocladium</taxon>
    </lineage>
</organism>
<evidence type="ECO:0000256" key="1">
    <source>
        <dbReference type="ARBA" id="ARBA00001946"/>
    </source>
</evidence>
<dbReference type="Gene3D" id="3.30.390.10">
    <property type="entry name" value="Enolase-like, N-terminal domain"/>
    <property type="match status" value="1"/>
</dbReference>
<comment type="caution">
    <text evidence="3">The sequence shown here is derived from an EMBL/GenBank/DDBJ whole genome shotgun (WGS) entry which is preliminary data.</text>
</comment>